<protein>
    <submittedName>
        <fullName evidence="1">Uncharacterized protein</fullName>
    </submittedName>
</protein>
<dbReference type="EMBL" id="VOUQ01000025">
    <property type="protein sequence ID" value="TXE25428.1"/>
    <property type="molecule type" value="Genomic_DNA"/>
</dbReference>
<accession>A0A5C7BVU1</accession>
<evidence type="ECO:0000313" key="1">
    <source>
        <dbReference type="EMBL" id="TXE25428.1"/>
    </source>
</evidence>
<comment type="caution">
    <text evidence="1">The sequence shown here is derived from an EMBL/GenBank/DDBJ whole genome shotgun (WGS) entry which is preliminary data.</text>
</comment>
<dbReference type="RefSeq" id="WP_147882771.1">
    <property type="nucleotide sequence ID" value="NZ_JAXKLE010000006.1"/>
</dbReference>
<dbReference type="AlphaFoldDB" id="A0A5C7BVU1"/>
<name>A0A5C7BVU1_SERMA</name>
<proteinExistence type="predicted"/>
<evidence type="ECO:0000313" key="2">
    <source>
        <dbReference type="Proteomes" id="UP000321126"/>
    </source>
</evidence>
<organism evidence="1 2">
    <name type="scientific">Serratia marcescens</name>
    <dbReference type="NCBI Taxonomy" id="615"/>
    <lineage>
        <taxon>Bacteria</taxon>
        <taxon>Pseudomonadati</taxon>
        <taxon>Pseudomonadota</taxon>
        <taxon>Gammaproteobacteria</taxon>
        <taxon>Enterobacterales</taxon>
        <taxon>Yersiniaceae</taxon>
        <taxon>Serratia</taxon>
    </lineage>
</organism>
<reference evidence="1 2" key="1">
    <citation type="submission" date="2019-07" db="EMBL/GenBank/DDBJ databases">
        <title>Serratia strains were isolated from fresh produce.</title>
        <authorList>
            <person name="Cho G.-S."/>
            <person name="Stein M."/>
            <person name="Lee W."/>
            <person name="Suh S.H."/>
            <person name="Franz C.M.A.P."/>
        </authorList>
    </citation>
    <scope>NUCLEOTIDE SEQUENCE [LARGE SCALE GENOMIC DNA]</scope>
    <source>
        <strain evidence="1 2">S16</strain>
    </source>
</reference>
<gene>
    <name evidence="1" type="ORF">FOT62_24010</name>
</gene>
<dbReference type="Proteomes" id="UP000321126">
    <property type="component" value="Unassembled WGS sequence"/>
</dbReference>
<sequence>MIEAFKAIRRHKADKQKYDAWVEKFSEQIRKCTGNDDCAVAAELECWPFEANDTLYNWRLEDPVDAALEALSYYGD</sequence>